<evidence type="ECO:0000313" key="2">
    <source>
        <dbReference type="EMBL" id="TFK93331.1"/>
    </source>
</evidence>
<dbReference type="InParanoid" id="A0A5C3PV35"/>
<name>A0A5C3PV35_9APHY</name>
<sequence>MRTTSERIWGLGGGMASTCARPVTRLPMCSVRTPRTTAAFSVSYRRAKVGQDRRYRVRHASVTNRQRVFVILKATHVVVVLGSRGPREILMDDLRDVYDTRRLRPGFLPCTMAPRARIARERAADALDGSTSNPKRTRVRAGQEVVDSRERDGSPHSSNVRGNARYNVLTSRAFDGTCPTPTRHAQRFGVGCGTSRASREGEARNESSCADVECRGAWR</sequence>
<organism evidence="2 3">
    <name type="scientific">Polyporus arcularius HHB13444</name>
    <dbReference type="NCBI Taxonomy" id="1314778"/>
    <lineage>
        <taxon>Eukaryota</taxon>
        <taxon>Fungi</taxon>
        <taxon>Dikarya</taxon>
        <taxon>Basidiomycota</taxon>
        <taxon>Agaricomycotina</taxon>
        <taxon>Agaricomycetes</taxon>
        <taxon>Polyporales</taxon>
        <taxon>Polyporaceae</taxon>
        <taxon>Polyporus</taxon>
    </lineage>
</organism>
<feature type="region of interest" description="Disordered" evidence="1">
    <location>
        <begin position="123"/>
        <end position="206"/>
    </location>
</feature>
<accession>A0A5C3PV35</accession>
<gene>
    <name evidence="2" type="ORF">K466DRAFT_129439</name>
</gene>
<evidence type="ECO:0000313" key="3">
    <source>
        <dbReference type="Proteomes" id="UP000308197"/>
    </source>
</evidence>
<dbReference type="EMBL" id="ML210983">
    <property type="protein sequence ID" value="TFK93331.1"/>
    <property type="molecule type" value="Genomic_DNA"/>
</dbReference>
<evidence type="ECO:0000256" key="1">
    <source>
        <dbReference type="SAM" id="MobiDB-lite"/>
    </source>
</evidence>
<dbReference type="AlphaFoldDB" id="A0A5C3PV35"/>
<reference evidence="2 3" key="1">
    <citation type="journal article" date="2019" name="Nat. Ecol. Evol.">
        <title>Megaphylogeny resolves global patterns of mushroom evolution.</title>
        <authorList>
            <person name="Varga T."/>
            <person name="Krizsan K."/>
            <person name="Foldi C."/>
            <person name="Dima B."/>
            <person name="Sanchez-Garcia M."/>
            <person name="Sanchez-Ramirez S."/>
            <person name="Szollosi G.J."/>
            <person name="Szarkandi J.G."/>
            <person name="Papp V."/>
            <person name="Albert L."/>
            <person name="Andreopoulos W."/>
            <person name="Angelini C."/>
            <person name="Antonin V."/>
            <person name="Barry K.W."/>
            <person name="Bougher N.L."/>
            <person name="Buchanan P."/>
            <person name="Buyck B."/>
            <person name="Bense V."/>
            <person name="Catcheside P."/>
            <person name="Chovatia M."/>
            <person name="Cooper J."/>
            <person name="Damon W."/>
            <person name="Desjardin D."/>
            <person name="Finy P."/>
            <person name="Geml J."/>
            <person name="Haridas S."/>
            <person name="Hughes K."/>
            <person name="Justo A."/>
            <person name="Karasinski D."/>
            <person name="Kautmanova I."/>
            <person name="Kiss B."/>
            <person name="Kocsube S."/>
            <person name="Kotiranta H."/>
            <person name="LaButti K.M."/>
            <person name="Lechner B.E."/>
            <person name="Liimatainen K."/>
            <person name="Lipzen A."/>
            <person name="Lukacs Z."/>
            <person name="Mihaltcheva S."/>
            <person name="Morgado L.N."/>
            <person name="Niskanen T."/>
            <person name="Noordeloos M.E."/>
            <person name="Ohm R.A."/>
            <person name="Ortiz-Santana B."/>
            <person name="Ovrebo C."/>
            <person name="Racz N."/>
            <person name="Riley R."/>
            <person name="Savchenko A."/>
            <person name="Shiryaev A."/>
            <person name="Soop K."/>
            <person name="Spirin V."/>
            <person name="Szebenyi C."/>
            <person name="Tomsovsky M."/>
            <person name="Tulloss R.E."/>
            <person name="Uehling J."/>
            <person name="Grigoriev I.V."/>
            <person name="Vagvolgyi C."/>
            <person name="Papp T."/>
            <person name="Martin F.M."/>
            <person name="Miettinen O."/>
            <person name="Hibbett D.S."/>
            <person name="Nagy L.G."/>
        </authorList>
    </citation>
    <scope>NUCLEOTIDE SEQUENCE [LARGE SCALE GENOMIC DNA]</scope>
    <source>
        <strain evidence="2 3">HHB13444</strain>
    </source>
</reference>
<keyword evidence="3" id="KW-1185">Reference proteome</keyword>
<dbReference type="Proteomes" id="UP000308197">
    <property type="component" value="Unassembled WGS sequence"/>
</dbReference>
<proteinExistence type="predicted"/>
<protein>
    <submittedName>
        <fullName evidence="2">Uncharacterized protein</fullName>
    </submittedName>
</protein>